<reference evidence="1 2" key="1">
    <citation type="journal article" date="2013" name="BMC Microbiol.">
        <title>Identification of the type II cytochrome c maturation pathway in anammox bacteria by comparative genomics.</title>
        <authorList>
            <person name="Ferousi C."/>
            <person name="Speth D.R."/>
            <person name="Reimann J."/>
            <person name="Op den Camp H.J."/>
            <person name="Allen J.W."/>
            <person name="Keltjens J.T."/>
            <person name="Jetten M.S."/>
        </authorList>
    </citation>
    <scope>NUCLEOTIDE SEQUENCE [LARGE SCALE GENOMIC DNA]</scope>
    <source>
        <strain evidence="1">RU1</strain>
    </source>
</reference>
<proteinExistence type="predicted"/>
<protein>
    <recommendedName>
        <fullName evidence="3">Glycosyl transferase</fullName>
    </recommendedName>
</protein>
<organism evidence="1 2">
    <name type="scientific">Candidatus Brocadia fulgida</name>
    <dbReference type="NCBI Taxonomy" id="380242"/>
    <lineage>
        <taxon>Bacteria</taxon>
        <taxon>Pseudomonadati</taxon>
        <taxon>Planctomycetota</taxon>
        <taxon>Candidatus Brocadiia</taxon>
        <taxon>Candidatus Brocadiales</taxon>
        <taxon>Candidatus Brocadiaceae</taxon>
        <taxon>Candidatus Brocadia</taxon>
    </lineage>
</organism>
<evidence type="ECO:0000313" key="1">
    <source>
        <dbReference type="EMBL" id="KKO18113.1"/>
    </source>
</evidence>
<dbReference type="EMBL" id="LAQJ01000293">
    <property type="protein sequence ID" value="KKO18113.1"/>
    <property type="molecule type" value="Genomic_DNA"/>
</dbReference>
<evidence type="ECO:0008006" key="3">
    <source>
        <dbReference type="Google" id="ProtNLM"/>
    </source>
</evidence>
<sequence>MNSNRSMEHFVTLFDSKFLPLGMALHDSLMTHAQPFHLWILCMDEMVEKQLKQISLSHVTLIPLKEIETQELLAVKPGRTQGEYCWTLTPFTPHTVFDRDTTVERVTYLDADMFFFDDPRILLCELNQSGKHVLITEHAYAPEYDYLRPLCGRFCVQFTTFRSTIQAAKIMKWWQNKCLDWCFANFEDGRFGDQKYLDLWPDLFSEEIHVLKQVNKTLAPWNVRYFTNLISDNLNPVFFHFHNLRIIAPSRVRLYGDYRVGKKGERFYDLYFLRLSKSIQKLEHFNIPLSVIRPTKEKWALLKYFKRVYLSRTERYKNIT</sequence>
<comment type="caution">
    <text evidence="1">The sequence shown here is derived from an EMBL/GenBank/DDBJ whole genome shotgun (WGS) entry which is preliminary data.</text>
</comment>
<dbReference type="AlphaFoldDB" id="A0A0M2UPU7"/>
<dbReference type="InterPro" id="IPR029044">
    <property type="entry name" value="Nucleotide-diphossugar_trans"/>
</dbReference>
<dbReference type="SUPFAM" id="SSF53448">
    <property type="entry name" value="Nucleotide-diphospho-sugar transferases"/>
    <property type="match status" value="1"/>
</dbReference>
<gene>
    <name evidence="1" type="ORF">BROFUL_03215</name>
</gene>
<name>A0A0M2UPU7_9BACT</name>
<dbReference type="Gene3D" id="3.90.550.10">
    <property type="entry name" value="Spore Coat Polysaccharide Biosynthesis Protein SpsA, Chain A"/>
    <property type="match status" value="1"/>
</dbReference>
<dbReference type="Proteomes" id="UP000034954">
    <property type="component" value="Unassembled WGS sequence"/>
</dbReference>
<keyword evidence="2" id="KW-1185">Reference proteome</keyword>
<accession>A0A0M2UPU7</accession>
<evidence type="ECO:0000313" key="2">
    <source>
        <dbReference type="Proteomes" id="UP000034954"/>
    </source>
</evidence>